<keyword evidence="4" id="KW-1185">Reference proteome</keyword>
<dbReference type="Pfam" id="PF04012">
    <property type="entry name" value="PspA_IM30"/>
    <property type="match status" value="1"/>
</dbReference>
<proteinExistence type="inferred from homology"/>
<protein>
    <submittedName>
        <fullName evidence="3">PspA/IM30 family protein</fullName>
    </submittedName>
</protein>
<name>A0A656HJ53_THINJ</name>
<dbReference type="OrthoDB" id="8844617at2"/>
<keyword evidence="2" id="KW-0175">Coiled coil</keyword>
<evidence type="ECO:0000256" key="2">
    <source>
        <dbReference type="SAM" id="Coils"/>
    </source>
</evidence>
<accession>A0A656HJ53</accession>
<gene>
    <name evidence="3" type="ORF">Thini_2889</name>
</gene>
<comment type="similarity">
    <text evidence="1">Belongs to the PspA/Vipp/IM30 family.</text>
</comment>
<sequence length="221" mass="25449">MMYLIGKLATALRGGTREVLEAAVDANALRILDQEIHECEDSLRQSRQHLAEVMAEKLRLQRQLDAARKKMASKEDLIRSRLERQDEAGALELADELAQQEDWLENQQAHCDQLHDYEQRLLKTLKSTTFKLEQYRAELRMSQATRHAQQVAGKLSRHANTHGDSFARMQDSLERIRQQHETCDDRMQAMQQIDSYMAGEASAKQRPCHKAEDVLARLRAA</sequence>
<evidence type="ECO:0000256" key="1">
    <source>
        <dbReference type="ARBA" id="ARBA00043985"/>
    </source>
</evidence>
<dbReference type="AlphaFoldDB" id="A0A656HJ53"/>
<dbReference type="Proteomes" id="UP000005317">
    <property type="component" value="Unassembled WGS sequence"/>
</dbReference>
<organism evidence="3 4">
    <name type="scientific">Thiothrix nivea (strain ATCC 35100 / DSM 5205 / JP2)</name>
    <dbReference type="NCBI Taxonomy" id="870187"/>
    <lineage>
        <taxon>Bacteria</taxon>
        <taxon>Pseudomonadati</taxon>
        <taxon>Pseudomonadota</taxon>
        <taxon>Gammaproteobacteria</taxon>
        <taxon>Thiotrichales</taxon>
        <taxon>Thiotrichaceae</taxon>
        <taxon>Thiothrix</taxon>
    </lineage>
</organism>
<evidence type="ECO:0000313" key="4">
    <source>
        <dbReference type="Proteomes" id="UP000005317"/>
    </source>
</evidence>
<dbReference type="InterPro" id="IPR007157">
    <property type="entry name" value="PspA_VIPP1"/>
</dbReference>
<dbReference type="EMBL" id="JH651384">
    <property type="protein sequence ID" value="EIJ35420.1"/>
    <property type="molecule type" value="Genomic_DNA"/>
</dbReference>
<feature type="coiled-coil region" evidence="2">
    <location>
        <begin position="43"/>
        <end position="77"/>
    </location>
</feature>
<evidence type="ECO:0000313" key="3">
    <source>
        <dbReference type="EMBL" id="EIJ35420.1"/>
    </source>
</evidence>
<reference evidence="4" key="1">
    <citation type="journal article" date="2011" name="Stand. Genomic Sci.">
        <title>Genome sequence of the filamentous, gliding Thiothrix nivea neotype strain (JP2(T)).</title>
        <authorList>
            <person name="Lapidus A."/>
            <person name="Nolan M."/>
            <person name="Lucas S."/>
            <person name="Glavina Del Rio T."/>
            <person name="Tice H."/>
            <person name="Cheng J.F."/>
            <person name="Tapia R."/>
            <person name="Han C."/>
            <person name="Goodwin L."/>
            <person name="Pitluck S."/>
            <person name="Liolios K."/>
            <person name="Pagani I."/>
            <person name="Ivanova N."/>
            <person name="Huntemann M."/>
            <person name="Mavromatis K."/>
            <person name="Mikhailova N."/>
            <person name="Pati A."/>
            <person name="Chen A."/>
            <person name="Palaniappan K."/>
            <person name="Land M."/>
            <person name="Brambilla E.M."/>
            <person name="Rohde M."/>
            <person name="Abt B."/>
            <person name="Verbarg S."/>
            <person name="Goker M."/>
            <person name="Bristow J."/>
            <person name="Eisen J.A."/>
            <person name="Markowitz V."/>
            <person name="Hugenholtz P."/>
            <person name="Kyrpides N.C."/>
            <person name="Klenk H.P."/>
            <person name="Woyke T."/>
        </authorList>
    </citation>
    <scope>NUCLEOTIDE SEQUENCE [LARGE SCALE GENOMIC DNA]</scope>
    <source>
        <strain evidence="4">ATCC 35100 / DSM 5205 / JP2</strain>
    </source>
</reference>
<dbReference type="RefSeq" id="WP_002709322.1">
    <property type="nucleotide sequence ID" value="NZ_JH651384.1"/>
</dbReference>